<dbReference type="CDD" id="cd19958">
    <property type="entry name" value="pyocin_knob"/>
    <property type="match status" value="1"/>
</dbReference>
<protein>
    <submittedName>
        <fullName evidence="1">Uncharacterized protein</fullName>
    </submittedName>
</protein>
<evidence type="ECO:0000313" key="2">
    <source>
        <dbReference type="Proteomes" id="UP000326169"/>
    </source>
</evidence>
<comment type="caution">
    <text evidence="1">The sequence shown here is derived from an EMBL/GenBank/DDBJ whole genome shotgun (WGS) entry which is preliminary data.</text>
</comment>
<dbReference type="GeneID" id="301686315"/>
<accession>A0A5M3TCS5</accession>
<dbReference type="EMBL" id="BIMW01000195">
    <property type="protein sequence ID" value="GCE96522.1"/>
    <property type="molecule type" value="Genomic_DNA"/>
</dbReference>
<evidence type="ECO:0000313" key="1">
    <source>
        <dbReference type="EMBL" id="GCE96522.1"/>
    </source>
</evidence>
<gene>
    <name evidence="1" type="ORF">NIES46_45940</name>
</gene>
<dbReference type="RefSeq" id="WP_231851969.1">
    <property type="nucleotide sequence ID" value="NZ_BIMW01000195.1"/>
</dbReference>
<keyword evidence="2" id="KW-1185">Reference proteome</keyword>
<proteinExistence type="predicted"/>
<reference evidence="1 2" key="1">
    <citation type="journal article" date="2019" name="J Genomics">
        <title>The Draft Genome of a Hydrogen-producing Cyanobacterium, Arthrospira platensis NIES-46.</title>
        <authorList>
            <person name="Suzuki S."/>
            <person name="Yamaguchi H."/>
            <person name="Kawachi M."/>
        </authorList>
    </citation>
    <scope>NUCLEOTIDE SEQUENCE [LARGE SCALE GENOMIC DNA]</scope>
    <source>
        <strain evidence="1 2">NIES-46</strain>
    </source>
</reference>
<sequence length="568" mass="58977">MTNFNIYSSKFGQSTDDLPEGEVNLYLTNERIQAVIDSNTNLVKLTQLTWNNITNKPGTFPTSTHSHSWTEITSKPSTFAPSGHGHLWGDISSAPATATRLPTWSEVTSKPTTFTPSEHTHTIANVTGLQGALDGKEPTFTKNTAFHKNFGTTTGTVTEGNDVRLSNARTPTSHTHGNISNTGTIGSTANLPLITTTLGAVTTGTFGSTANTFCRGDDSRLSTNLSYTTGAAQGTVTSSTGTNATIPAATTSIAGLLTSADKYKLNGIAAGAQVNVATNLGVTAGTTAGPVVTSSTGTNVTLPTASATNSGIITTGNQTWTGVKTFNSLITGSISGNAGTATALQTARTINGTSFNGTANITTVNWGTARTLTIGSTGKSVNGSGNVSWSLAEIGALPNLSITVTGDWNDVLTTGFAQGSSLLNQSPGSSWRFCTVQRHKNSAISQTMIPFGGEDIYQRNRVNAVWSSWQQLAFTSSNITGNAATATTLQTARTINGTSFNGSANITITANTPNTLTNGTGLTGNNFNGSAATTWAVAYGKQAQPVKVMIVDYLTLGLPQRTHIQILH</sequence>
<name>A0A5M3TCS5_LIMPL</name>
<dbReference type="Proteomes" id="UP000326169">
    <property type="component" value="Unassembled WGS sequence"/>
</dbReference>
<organism evidence="1 2">
    <name type="scientific">Limnospira platensis NIES-46</name>
    <dbReference type="NCBI Taxonomy" id="1236695"/>
    <lineage>
        <taxon>Bacteria</taxon>
        <taxon>Bacillati</taxon>
        <taxon>Cyanobacteriota</taxon>
        <taxon>Cyanophyceae</taxon>
        <taxon>Oscillatoriophycideae</taxon>
        <taxon>Oscillatoriales</taxon>
        <taxon>Sirenicapillariaceae</taxon>
        <taxon>Limnospira</taxon>
    </lineage>
</organism>